<evidence type="ECO:0000313" key="2">
    <source>
        <dbReference type="EMBL" id="KAL3867207.1"/>
    </source>
</evidence>
<feature type="signal peptide" evidence="1">
    <location>
        <begin position="1"/>
        <end position="20"/>
    </location>
</feature>
<gene>
    <name evidence="2" type="ORF">ACJMK2_044427</name>
</gene>
<evidence type="ECO:0000256" key="1">
    <source>
        <dbReference type="SAM" id="SignalP"/>
    </source>
</evidence>
<organism evidence="2 3">
    <name type="scientific">Sinanodonta woodiana</name>
    <name type="common">Chinese pond mussel</name>
    <name type="synonym">Anodonta woodiana</name>
    <dbReference type="NCBI Taxonomy" id="1069815"/>
    <lineage>
        <taxon>Eukaryota</taxon>
        <taxon>Metazoa</taxon>
        <taxon>Spiralia</taxon>
        <taxon>Lophotrochozoa</taxon>
        <taxon>Mollusca</taxon>
        <taxon>Bivalvia</taxon>
        <taxon>Autobranchia</taxon>
        <taxon>Heteroconchia</taxon>
        <taxon>Palaeoheterodonta</taxon>
        <taxon>Unionida</taxon>
        <taxon>Unionoidea</taxon>
        <taxon>Unionidae</taxon>
        <taxon>Unioninae</taxon>
        <taxon>Sinanodonta</taxon>
    </lineage>
</organism>
<sequence>MRSKQMSIVYCLSAVAVVHGFCSSSPLKQYFTDSNRIRFTCEISQGDMKLTVLPGSIVYTSDCLECSCNLDTGLRCCGFGHLAGVVVPPKGCKTIHDGCEVLMVDAIDDSLSCNDKIPVVEKINGTGHPDNGFGLERNRARFGRVTSKSDVGTEFMNQLKKSTSLLDNTSQWGWRRWIQSHPFIPISTSIPGAIFRQNMLYRTLFEK</sequence>
<dbReference type="EMBL" id="JBJQND010000009">
    <property type="protein sequence ID" value="KAL3867207.1"/>
    <property type="molecule type" value="Genomic_DNA"/>
</dbReference>
<feature type="chain" id="PRO_5044765823" evidence="1">
    <location>
        <begin position="21"/>
        <end position="207"/>
    </location>
</feature>
<dbReference type="Gene3D" id="2.60.40.1900">
    <property type="entry name" value="Beta-microseminoprotein (PSP94) domain"/>
    <property type="match status" value="1"/>
</dbReference>
<keyword evidence="1" id="KW-0732">Signal</keyword>
<name>A0ABD3W024_SINWO</name>
<dbReference type="Proteomes" id="UP001634394">
    <property type="component" value="Unassembled WGS sequence"/>
</dbReference>
<keyword evidence="3" id="KW-1185">Reference proteome</keyword>
<proteinExistence type="predicted"/>
<accession>A0ABD3W024</accession>
<dbReference type="AlphaFoldDB" id="A0ABD3W024"/>
<protein>
    <submittedName>
        <fullName evidence="2">Uncharacterized protein</fullName>
    </submittedName>
</protein>
<reference evidence="2 3" key="1">
    <citation type="submission" date="2024-11" db="EMBL/GenBank/DDBJ databases">
        <title>Chromosome-level genome assembly of the freshwater bivalve Anodonta woodiana.</title>
        <authorList>
            <person name="Chen X."/>
        </authorList>
    </citation>
    <scope>NUCLEOTIDE SEQUENCE [LARGE SCALE GENOMIC DNA]</scope>
    <source>
        <strain evidence="2">MN2024</strain>
        <tissue evidence="2">Gills</tissue>
    </source>
</reference>
<evidence type="ECO:0000313" key="3">
    <source>
        <dbReference type="Proteomes" id="UP001634394"/>
    </source>
</evidence>
<comment type="caution">
    <text evidence="2">The sequence shown here is derived from an EMBL/GenBank/DDBJ whole genome shotgun (WGS) entry which is preliminary data.</text>
</comment>